<keyword evidence="12" id="KW-1185">Reference proteome</keyword>
<evidence type="ECO:0000256" key="6">
    <source>
        <dbReference type="ARBA" id="ARBA00022801"/>
    </source>
</evidence>
<comment type="cofactor">
    <cofactor evidence="1">
        <name>Mg(2+)</name>
        <dbReference type="ChEBI" id="CHEBI:18420"/>
    </cofactor>
</comment>
<dbReference type="EMBL" id="CP001684">
    <property type="protein sequence ID" value="ACV23000.1"/>
    <property type="molecule type" value="Genomic_DNA"/>
</dbReference>
<sequence>MIQDIEPHRFDNAFRSTEPQQDDRMMVFAGRTMLVHLLDEAGTFEFPTYGHTEPALPHPAVCVYAFSIDDEKYFVSLGEGGDAPAGLAYVPLETFRMATRKHMGHAAQTGWHLHRWYTRSKHCGACGSEMRHTVEERAMECPVCGNRYYPPISPAVIVAVTDGDKLLMTRYSRGAYRLRALVAGFCEIGETAEQTVAREVLEETGLRVKNIRYYKSQPWGYAGDLLLGYVCDLDGSPEVSLDDAELASAEWVPRDEIVEEDDGASLTREMIARFKNGLL</sequence>
<keyword evidence="7" id="KW-0460">Magnesium</keyword>
<organism evidence="11 12">
    <name type="scientific">Slackia heliotrinireducens (strain ATCC 29202 / DSM 20476 / NCTC 11029 / RHS 1)</name>
    <name type="common">Peptococcus heliotrinreducens</name>
    <dbReference type="NCBI Taxonomy" id="471855"/>
    <lineage>
        <taxon>Bacteria</taxon>
        <taxon>Bacillati</taxon>
        <taxon>Actinomycetota</taxon>
        <taxon>Coriobacteriia</taxon>
        <taxon>Eggerthellales</taxon>
        <taxon>Eggerthellaceae</taxon>
        <taxon>Slackia</taxon>
    </lineage>
</organism>
<keyword evidence="6 11" id="KW-0378">Hydrolase</keyword>
<dbReference type="GO" id="GO:0005829">
    <property type="term" value="C:cytosol"/>
    <property type="evidence" value="ECO:0007669"/>
    <property type="project" value="TreeGrafter"/>
</dbReference>
<dbReference type="KEGG" id="shi:Shel_19860"/>
<evidence type="ECO:0000256" key="1">
    <source>
        <dbReference type="ARBA" id="ARBA00001946"/>
    </source>
</evidence>
<dbReference type="GO" id="GO:0019677">
    <property type="term" value="P:NAD+ catabolic process"/>
    <property type="evidence" value="ECO:0007669"/>
    <property type="project" value="TreeGrafter"/>
</dbReference>
<dbReference type="Pfam" id="PF00293">
    <property type="entry name" value="NUDIX"/>
    <property type="match status" value="1"/>
</dbReference>
<dbReference type="InterPro" id="IPR000086">
    <property type="entry name" value="NUDIX_hydrolase_dom"/>
</dbReference>
<dbReference type="InterPro" id="IPR050241">
    <property type="entry name" value="NAD-cap_RNA_hydrolase_NudC"/>
</dbReference>
<dbReference type="STRING" id="471855.Shel_19860"/>
<dbReference type="PANTHER" id="PTHR42904">
    <property type="entry name" value="NUDIX HYDROLASE, NUDC SUBFAMILY"/>
    <property type="match status" value="1"/>
</dbReference>
<evidence type="ECO:0000259" key="10">
    <source>
        <dbReference type="PROSITE" id="PS51462"/>
    </source>
</evidence>
<evidence type="ECO:0000256" key="9">
    <source>
        <dbReference type="ARBA" id="ARBA00023679"/>
    </source>
</evidence>
<dbReference type="Gene3D" id="3.90.79.20">
    <property type="match status" value="1"/>
</dbReference>
<comment type="cofactor">
    <cofactor evidence="2">
        <name>Zn(2+)</name>
        <dbReference type="ChEBI" id="CHEBI:29105"/>
    </cofactor>
</comment>
<dbReference type="PANTHER" id="PTHR42904:SF6">
    <property type="entry name" value="NAD-CAPPED RNA HYDROLASE NUDT12"/>
    <property type="match status" value="1"/>
</dbReference>
<evidence type="ECO:0000256" key="4">
    <source>
        <dbReference type="ARBA" id="ARBA00012381"/>
    </source>
</evidence>
<feature type="domain" description="Nudix hydrolase" evidence="10">
    <location>
        <begin position="151"/>
        <end position="276"/>
    </location>
</feature>
<evidence type="ECO:0000256" key="8">
    <source>
        <dbReference type="ARBA" id="ARBA00023027"/>
    </source>
</evidence>
<dbReference type="PROSITE" id="PS51462">
    <property type="entry name" value="NUDIX"/>
    <property type="match status" value="1"/>
</dbReference>
<dbReference type="HOGENOM" id="CLU_037162_0_1_11"/>
<dbReference type="InterPro" id="IPR015797">
    <property type="entry name" value="NUDIX_hydrolase-like_dom_sf"/>
</dbReference>
<accession>C7N7W5</accession>
<gene>
    <name evidence="11" type="ordered locus">Shel_19860</name>
</gene>
<dbReference type="RefSeq" id="WP_012799101.1">
    <property type="nucleotide sequence ID" value="NC_013165.1"/>
</dbReference>
<dbReference type="PROSITE" id="PS00893">
    <property type="entry name" value="NUDIX_BOX"/>
    <property type="match status" value="1"/>
</dbReference>
<keyword evidence="5" id="KW-0479">Metal-binding</keyword>
<dbReference type="InterPro" id="IPR020084">
    <property type="entry name" value="NUDIX_hydrolase_CS"/>
</dbReference>
<dbReference type="GO" id="GO:0006742">
    <property type="term" value="P:NADP+ catabolic process"/>
    <property type="evidence" value="ECO:0007669"/>
    <property type="project" value="TreeGrafter"/>
</dbReference>
<dbReference type="CDD" id="cd03429">
    <property type="entry name" value="NUDIX_NADH_pyrophosphatase_Nudt13"/>
    <property type="match status" value="1"/>
</dbReference>
<dbReference type="AlphaFoldDB" id="C7N7W5"/>
<evidence type="ECO:0000256" key="5">
    <source>
        <dbReference type="ARBA" id="ARBA00022723"/>
    </source>
</evidence>
<comment type="similarity">
    <text evidence="3">Belongs to the Nudix hydrolase family. NudC subfamily.</text>
</comment>
<reference evidence="11 12" key="1">
    <citation type="journal article" date="2009" name="Stand. Genomic Sci.">
        <title>Complete genome sequence of Slackia heliotrinireducens type strain (RHS 1).</title>
        <authorList>
            <person name="Pukall R."/>
            <person name="Lapidus A."/>
            <person name="Nolan M."/>
            <person name="Copeland A."/>
            <person name="Glavina Del Rio T."/>
            <person name="Lucas S."/>
            <person name="Chen F."/>
            <person name="Tice H."/>
            <person name="Cheng J.F."/>
            <person name="Chertkov O."/>
            <person name="Bruce D."/>
            <person name="Goodwin L."/>
            <person name="Kuske C."/>
            <person name="Brettin T."/>
            <person name="Detter J.C."/>
            <person name="Han C."/>
            <person name="Pitluck S."/>
            <person name="Pati A."/>
            <person name="Mavrommatis K."/>
            <person name="Ivanova N."/>
            <person name="Ovchinnikova G."/>
            <person name="Chen A."/>
            <person name="Palaniappan K."/>
            <person name="Schneider S."/>
            <person name="Rohde M."/>
            <person name="Chain P."/>
            <person name="D'haeseleer P."/>
            <person name="Goker M."/>
            <person name="Bristow J."/>
            <person name="Eisen J.A."/>
            <person name="Markowitz V."/>
            <person name="Kyrpides N.C."/>
            <person name="Klenk H.P."/>
            <person name="Hugenholtz P."/>
        </authorList>
    </citation>
    <scope>NUCLEOTIDE SEQUENCE [LARGE SCALE GENOMIC DNA]</scope>
    <source>
        <strain evidence="12">ATCC 29202 / DSM 20476 / NCTC 11029 / RHS 1</strain>
    </source>
</reference>
<comment type="catalytic activity">
    <reaction evidence="9">
        <text>a 5'-end NAD(+)-phospho-ribonucleoside in mRNA + H2O = a 5'-end phospho-adenosine-phospho-ribonucleoside in mRNA + beta-nicotinamide D-ribonucleotide + 2 H(+)</text>
        <dbReference type="Rhea" id="RHEA:60876"/>
        <dbReference type="Rhea" id="RHEA-COMP:15698"/>
        <dbReference type="Rhea" id="RHEA-COMP:15719"/>
        <dbReference type="ChEBI" id="CHEBI:14649"/>
        <dbReference type="ChEBI" id="CHEBI:15377"/>
        <dbReference type="ChEBI" id="CHEBI:15378"/>
        <dbReference type="ChEBI" id="CHEBI:144029"/>
        <dbReference type="ChEBI" id="CHEBI:144051"/>
    </reaction>
    <physiologicalReaction direction="left-to-right" evidence="9">
        <dbReference type="Rhea" id="RHEA:60877"/>
    </physiologicalReaction>
</comment>
<dbReference type="InterPro" id="IPR049734">
    <property type="entry name" value="NudC-like_C"/>
</dbReference>
<evidence type="ECO:0000256" key="7">
    <source>
        <dbReference type="ARBA" id="ARBA00022842"/>
    </source>
</evidence>
<protein>
    <recommendedName>
        <fullName evidence="4">NAD(+) diphosphatase</fullName>
        <ecNumber evidence="4">3.6.1.22</ecNumber>
    </recommendedName>
</protein>
<dbReference type="SUPFAM" id="SSF55811">
    <property type="entry name" value="Nudix"/>
    <property type="match status" value="1"/>
</dbReference>
<dbReference type="GO" id="GO:0046872">
    <property type="term" value="F:metal ion binding"/>
    <property type="evidence" value="ECO:0007669"/>
    <property type="project" value="UniProtKB-KW"/>
</dbReference>
<dbReference type="Proteomes" id="UP000002026">
    <property type="component" value="Chromosome"/>
</dbReference>
<dbReference type="Pfam" id="PF09297">
    <property type="entry name" value="Zn_ribbon_NUD"/>
    <property type="match status" value="1"/>
</dbReference>
<keyword evidence="8" id="KW-0520">NAD</keyword>
<name>C7N7W5_SLAHD</name>
<dbReference type="InterPro" id="IPR015376">
    <property type="entry name" value="Znr_NADH_PPase"/>
</dbReference>
<evidence type="ECO:0000256" key="2">
    <source>
        <dbReference type="ARBA" id="ARBA00001947"/>
    </source>
</evidence>
<dbReference type="GO" id="GO:0035529">
    <property type="term" value="F:NADH pyrophosphatase activity"/>
    <property type="evidence" value="ECO:0007669"/>
    <property type="project" value="TreeGrafter"/>
</dbReference>
<dbReference type="EC" id="3.6.1.22" evidence="4"/>
<dbReference type="Gene3D" id="3.90.79.10">
    <property type="entry name" value="Nucleoside Triphosphate Pyrophosphohydrolase"/>
    <property type="match status" value="1"/>
</dbReference>
<dbReference type="eggNOG" id="COG2816">
    <property type="taxonomic scope" value="Bacteria"/>
</dbReference>
<proteinExistence type="inferred from homology"/>
<evidence type="ECO:0000313" key="11">
    <source>
        <dbReference type="EMBL" id="ACV23000.1"/>
    </source>
</evidence>
<evidence type="ECO:0000256" key="3">
    <source>
        <dbReference type="ARBA" id="ARBA00009595"/>
    </source>
</evidence>
<evidence type="ECO:0000313" key="12">
    <source>
        <dbReference type="Proteomes" id="UP000002026"/>
    </source>
</evidence>
<dbReference type="NCBIfam" id="NF001299">
    <property type="entry name" value="PRK00241.1"/>
    <property type="match status" value="1"/>
</dbReference>